<feature type="transmembrane region" description="Helical" evidence="1">
    <location>
        <begin position="52"/>
        <end position="69"/>
    </location>
</feature>
<dbReference type="PIRSF" id="PIRSF037394">
    <property type="entry name" value="ABC_thiamine-permease_YkoE_prd"/>
    <property type="match status" value="1"/>
</dbReference>
<dbReference type="EMBL" id="FMCU01000001">
    <property type="protein sequence ID" value="SCE74091.1"/>
    <property type="molecule type" value="Genomic_DNA"/>
</dbReference>
<sequence length="198" mass="20845">MPHTTTNSNRWRTIDIVVAAVIAVAFGVIFWAWGLVWKAADPAFAAAPASQAVMYGVWLVPAVLGGLVIRKPGAALFCEAVAATVSALLGAEWGGITIVQGLIQGLGAELAFAAFRYRSFRLPVAVLAGALTGLSAAVFDFFAWNAEYDLVSYRLPYAALTVLSAAVVAGVGGWYLTRALAETGVLDRFPAGRDRTLV</sequence>
<evidence type="ECO:0000313" key="3">
    <source>
        <dbReference type="Proteomes" id="UP000198797"/>
    </source>
</evidence>
<organism evidence="2 3">
    <name type="scientific">Micromonospora matsumotoense</name>
    <dbReference type="NCBI Taxonomy" id="121616"/>
    <lineage>
        <taxon>Bacteria</taxon>
        <taxon>Bacillati</taxon>
        <taxon>Actinomycetota</taxon>
        <taxon>Actinomycetes</taxon>
        <taxon>Micromonosporales</taxon>
        <taxon>Micromonosporaceae</taxon>
        <taxon>Micromonospora</taxon>
    </lineage>
</organism>
<dbReference type="InterPro" id="IPR017195">
    <property type="entry name" value="ABC_thiamin-permease_prd"/>
</dbReference>
<protein>
    <submittedName>
        <fullName evidence="2">Energy-coupling factor transport system substrate-specific component</fullName>
    </submittedName>
</protein>
<keyword evidence="1" id="KW-0472">Membrane</keyword>
<dbReference type="STRING" id="121616.GA0070216_101682"/>
<feature type="transmembrane region" description="Helical" evidence="1">
    <location>
        <begin position="122"/>
        <end position="143"/>
    </location>
</feature>
<dbReference type="Pfam" id="PF09819">
    <property type="entry name" value="ABC_cobalt"/>
    <property type="match status" value="1"/>
</dbReference>
<dbReference type="RefSeq" id="WP_091238991.1">
    <property type="nucleotide sequence ID" value="NZ_CP192025.1"/>
</dbReference>
<dbReference type="OrthoDB" id="8017424at2"/>
<keyword evidence="1" id="KW-1133">Transmembrane helix</keyword>
<name>A0A1C4UR32_9ACTN</name>
<feature type="transmembrane region" description="Helical" evidence="1">
    <location>
        <begin position="12"/>
        <end position="32"/>
    </location>
</feature>
<proteinExistence type="predicted"/>
<keyword evidence="3" id="KW-1185">Reference proteome</keyword>
<gene>
    <name evidence="2" type="ORF">GA0070216_101682</name>
</gene>
<evidence type="ECO:0000313" key="2">
    <source>
        <dbReference type="EMBL" id="SCE74091.1"/>
    </source>
</evidence>
<reference evidence="3" key="1">
    <citation type="submission" date="2016-06" db="EMBL/GenBank/DDBJ databases">
        <authorList>
            <person name="Varghese N."/>
            <person name="Submissions Spin"/>
        </authorList>
    </citation>
    <scope>NUCLEOTIDE SEQUENCE [LARGE SCALE GENOMIC DNA]</scope>
    <source>
        <strain evidence="3">DSM 44100</strain>
    </source>
</reference>
<accession>A0A1C4UR32</accession>
<dbReference type="Proteomes" id="UP000198797">
    <property type="component" value="Unassembled WGS sequence"/>
</dbReference>
<dbReference type="AlphaFoldDB" id="A0A1C4UR32"/>
<feature type="transmembrane region" description="Helical" evidence="1">
    <location>
        <begin position="155"/>
        <end position="176"/>
    </location>
</feature>
<evidence type="ECO:0000256" key="1">
    <source>
        <dbReference type="SAM" id="Phobius"/>
    </source>
</evidence>
<keyword evidence="1" id="KW-0812">Transmembrane</keyword>